<gene>
    <name evidence="1" type="ORF">CFAM422_005312</name>
</gene>
<reference evidence="1 2" key="1">
    <citation type="submission" date="2018-06" db="EMBL/GenBank/DDBJ databases">
        <title>Genome analysis of cellulolytic fungus Trichoderma lentiforme CFAM-422.</title>
        <authorList>
            <person name="Steindorff A.S."/>
            <person name="Formighieri E.F."/>
            <person name="Midorikawa G.E.O."/>
            <person name="Tamietti M.S."/>
            <person name="Ramos E.Z."/>
            <person name="Silva A.S."/>
            <person name="Bon E.P.S."/>
            <person name="Mendes T.D."/>
            <person name="Damaso M.C.T."/>
            <person name="Favaro L.C.L."/>
        </authorList>
    </citation>
    <scope>NUCLEOTIDE SEQUENCE [LARGE SCALE GENOMIC DNA]</scope>
    <source>
        <strain evidence="1 2">CFAM-422</strain>
    </source>
</reference>
<name>A0A9P4XGS0_9HYPO</name>
<proteinExistence type="predicted"/>
<dbReference type="Proteomes" id="UP000801864">
    <property type="component" value="Unassembled WGS sequence"/>
</dbReference>
<protein>
    <submittedName>
        <fullName evidence="1">Uncharacterized protein</fullName>
    </submittedName>
</protein>
<dbReference type="AlphaFoldDB" id="A0A9P4XGS0"/>
<dbReference type="EMBL" id="QLNT01000008">
    <property type="protein sequence ID" value="KAF3072604.1"/>
    <property type="molecule type" value="Genomic_DNA"/>
</dbReference>
<comment type="caution">
    <text evidence="1">The sequence shown here is derived from an EMBL/GenBank/DDBJ whole genome shotgun (WGS) entry which is preliminary data.</text>
</comment>
<sequence>MAGPPPNNIVGGRVHICIHPQCGACGQLFLPDDRIFALPFNEKVYVYDAGKFQRKRFSVTRGYKYVHCEEPEFARWFRPDQSVTIHMDCLDFCRREFGICKRDLKDGLSKGGFNRVWLAAAWRYAWREMQPLGLPSYGAIADLPPHIISKICGFQKSFPPEITTMIQSHFPSSFFWRCCSTLQLIEEMDSAKIHEVAPCSLSKVLCWSRGSVPKFVESEQTADPYVRLIMDSRGIKSIERISEDSANNAFRIFKYSDVFLIEHAETIKTINVEFLLGMSRLHIPEPSEISIWSVPMPIENFLGLQSIQREVHLPISPSSRRFVAINLDPRHCTGLSFFTNMRKIVYIHGHRKNGLPAFEIYRNLNAFYEGDLVWTYIPLTAEDKINAISVRRHIKIASACTITLMMKSGQPIIGTLPSSDQNFQPDEALYTMEKQHPLLIHNIISENPISYIGLNTKPEIITHDSITAEKTPLAFACFSSAPLENVLNIFVFTDDSTNLCKGIMIEYSDGLKRALGQCRLGLDSVQKYHRPLKLSYATATYKLLYKGRWKKCKSVYTSFDLENDLHLRDKKLSWKHYEMRGHLSFWFRANDVVLRVSRD</sequence>
<accession>A0A9P4XGS0</accession>
<keyword evidence="2" id="KW-1185">Reference proteome</keyword>
<organism evidence="1 2">
    <name type="scientific">Trichoderma lentiforme</name>
    <dbReference type="NCBI Taxonomy" id="1567552"/>
    <lineage>
        <taxon>Eukaryota</taxon>
        <taxon>Fungi</taxon>
        <taxon>Dikarya</taxon>
        <taxon>Ascomycota</taxon>
        <taxon>Pezizomycotina</taxon>
        <taxon>Sordariomycetes</taxon>
        <taxon>Hypocreomycetidae</taxon>
        <taxon>Hypocreales</taxon>
        <taxon>Hypocreaceae</taxon>
        <taxon>Trichoderma</taxon>
    </lineage>
</organism>
<evidence type="ECO:0000313" key="1">
    <source>
        <dbReference type="EMBL" id="KAF3072604.1"/>
    </source>
</evidence>
<evidence type="ECO:0000313" key="2">
    <source>
        <dbReference type="Proteomes" id="UP000801864"/>
    </source>
</evidence>